<dbReference type="InParanoid" id="B7PU31"/>
<dbReference type="PaxDb" id="6945-B7PU31"/>
<organism>
    <name type="scientific">Ixodes scapularis</name>
    <name type="common">Black-legged tick</name>
    <name type="synonym">Deer tick</name>
    <dbReference type="NCBI Taxonomy" id="6945"/>
    <lineage>
        <taxon>Eukaryota</taxon>
        <taxon>Metazoa</taxon>
        <taxon>Ecdysozoa</taxon>
        <taxon>Arthropoda</taxon>
        <taxon>Chelicerata</taxon>
        <taxon>Arachnida</taxon>
        <taxon>Acari</taxon>
        <taxon>Parasitiformes</taxon>
        <taxon>Ixodida</taxon>
        <taxon>Ixodoidea</taxon>
        <taxon>Ixodidae</taxon>
        <taxon>Ixodinae</taxon>
        <taxon>Ixodes</taxon>
    </lineage>
</organism>
<reference evidence="2" key="2">
    <citation type="submission" date="2020-05" db="UniProtKB">
        <authorList>
            <consortium name="EnsemblMetazoa"/>
        </authorList>
    </citation>
    <scope>IDENTIFICATION</scope>
    <source>
        <strain evidence="2">wikel</strain>
    </source>
</reference>
<keyword evidence="3" id="KW-1185">Reference proteome</keyword>
<evidence type="ECO:0000313" key="1">
    <source>
        <dbReference type="EMBL" id="EEC10103.1"/>
    </source>
</evidence>
<dbReference type="EMBL" id="DS790259">
    <property type="protein sequence ID" value="EEC10103.1"/>
    <property type="molecule type" value="Genomic_DNA"/>
</dbReference>
<protein>
    <submittedName>
        <fullName evidence="1 2">Uncharacterized protein</fullName>
    </submittedName>
</protein>
<dbReference type="AlphaFoldDB" id="B7PU31"/>
<reference evidence="1 3" key="1">
    <citation type="submission" date="2008-03" db="EMBL/GenBank/DDBJ databases">
        <title>Annotation of Ixodes scapularis.</title>
        <authorList>
            <consortium name="Ixodes scapularis Genome Project Consortium"/>
            <person name="Caler E."/>
            <person name="Hannick L.I."/>
            <person name="Bidwell S."/>
            <person name="Joardar V."/>
            <person name="Thiagarajan M."/>
            <person name="Amedeo P."/>
            <person name="Galinsky K.J."/>
            <person name="Schobel S."/>
            <person name="Inman J."/>
            <person name="Hostetler J."/>
            <person name="Miller J."/>
            <person name="Hammond M."/>
            <person name="Megy K."/>
            <person name="Lawson D."/>
            <person name="Kodira C."/>
            <person name="Sutton G."/>
            <person name="Meyer J."/>
            <person name="Hill C.A."/>
            <person name="Birren B."/>
            <person name="Nene V."/>
            <person name="Collins F."/>
            <person name="Alarcon-Chaidez F."/>
            <person name="Wikel S."/>
            <person name="Strausberg R."/>
        </authorList>
    </citation>
    <scope>NUCLEOTIDE SEQUENCE [LARGE SCALE GENOMIC DNA]</scope>
    <source>
        <strain evidence="3">Wikel</strain>
        <strain evidence="1">Wikel colony</strain>
    </source>
</reference>
<dbReference type="HOGENOM" id="CLU_3016536_0_0_1"/>
<dbReference type="EnsemblMetazoa" id="ISCW019736-RA">
    <property type="protein sequence ID" value="ISCW019736-PA"/>
    <property type="gene ID" value="ISCW019736"/>
</dbReference>
<dbReference type="VEuPathDB" id="VectorBase:ISCW019736"/>
<sequence>MLSFQDQLLQVINQTKETLYDNLEKLKEDAEEPFEIVKDITSAATYKKLCKAHVLN</sequence>
<accession>B7PU31</accession>
<dbReference type="EMBL" id="ABJB010737325">
    <property type="status" value="NOT_ANNOTATED_CDS"/>
    <property type="molecule type" value="Genomic_DNA"/>
</dbReference>
<evidence type="ECO:0000313" key="3">
    <source>
        <dbReference type="Proteomes" id="UP000001555"/>
    </source>
</evidence>
<name>B7PU31_IXOSC</name>
<dbReference type="Proteomes" id="UP000001555">
    <property type="component" value="Unassembled WGS sequence"/>
</dbReference>
<evidence type="ECO:0000313" key="2">
    <source>
        <dbReference type="EnsemblMetazoa" id="ISCW019736-PA"/>
    </source>
</evidence>
<dbReference type="VEuPathDB" id="VectorBase:ISCI019736"/>
<gene>
    <name evidence="1" type="ORF">IscW_ISCW019736</name>
</gene>
<proteinExistence type="predicted"/>